<organism evidence="1 2">
    <name type="scientific">Salix purpurea</name>
    <name type="common">Purple osier willow</name>
    <dbReference type="NCBI Taxonomy" id="77065"/>
    <lineage>
        <taxon>Eukaryota</taxon>
        <taxon>Viridiplantae</taxon>
        <taxon>Streptophyta</taxon>
        <taxon>Embryophyta</taxon>
        <taxon>Tracheophyta</taxon>
        <taxon>Spermatophyta</taxon>
        <taxon>Magnoliopsida</taxon>
        <taxon>eudicotyledons</taxon>
        <taxon>Gunneridae</taxon>
        <taxon>Pentapetalae</taxon>
        <taxon>rosids</taxon>
        <taxon>fabids</taxon>
        <taxon>Malpighiales</taxon>
        <taxon>Salicaceae</taxon>
        <taxon>Saliceae</taxon>
        <taxon>Salix</taxon>
    </lineage>
</organism>
<protein>
    <submittedName>
        <fullName evidence="1">Uncharacterized protein</fullName>
    </submittedName>
</protein>
<sequence length="50" mass="6048">MMHHYQLSNDQLQLTRNPQCWYCIANFSQFSQNGGKIINTHRFQNNIYKD</sequence>
<reference evidence="1" key="2">
    <citation type="journal article" date="2023" name="Int. J. Mol. Sci.">
        <title>De Novo Assembly and Annotation of 11 Diverse Shrub Willow (Salix) Genomes Reveals Novel Gene Organization in Sex-Linked Regions.</title>
        <authorList>
            <person name="Hyden B."/>
            <person name="Feng K."/>
            <person name="Yates T.B."/>
            <person name="Jawdy S."/>
            <person name="Cereghino C."/>
            <person name="Smart L.B."/>
            <person name="Muchero W."/>
        </authorList>
    </citation>
    <scope>NUCLEOTIDE SEQUENCE</scope>
    <source>
        <tissue evidence="1">Shoot tip</tissue>
    </source>
</reference>
<comment type="caution">
    <text evidence="1">The sequence shown here is derived from an EMBL/GenBank/DDBJ whole genome shotgun (WGS) entry which is preliminary data.</text>
</comment>
<dbReference type="EMBL" id="JAPFFK010000014">
    <property type="protein sequence ID" value="KAJ6719410.1"/>
    <property type="molecule type" value="Genomic_DNA"/>
</dbReference>
<keyword evidence="2" id="KW-1185">Reference proteome</keyword>
<gene>
    <name evidence="1" type="ORF">OIU79_007127</name>
</gene>
<name>A0A9Q0TX75_SALPP</name>
<accession>A0A9Q0TX75</accession>
<reference evidence="1" key="1">
    <citation type="submission" date="2022-11" db="EMBL/GenBank/DDBJ databases">
        <authorList>
            <person name="Hyden B.L."/>
            <person name="Feng K."/>
            <person name="Yates T."/>
            <person name="Jawdy S."/>
            <person name="Smart L.B."/>
            <person name="Muchero W."/>
        </authorList>
    </citation>
    <scope>NUCLEOTIDE SEQUENCE</scope>
    <source>
        <tissue evidence="1">Shoot tip</tissue>
    </source>
</reference>
<dbReference type="AlphaFoldDB" id="A0A9Q0TX75"/>
<evidence type="ECO:0000313" key="1">
    <source>
        <dbReference type="EMBL" id="KAJ6719410.1"/>
    </source>
</evidence>
<dbReference type="Proteomes" id="UP001151532">
    <property type="component" value="Chromosome 10"/>
</dbReference>
<evidence type="ECO:0000313" key="2">
    <source>
        <dbReference type="Proteomes" id="UP001151532"/>
    </source>
</evidence>
<proteinExistence type="predicted"/>